<dbReference type="Gene3D" id="3.20.20.370">
    <property type="entry name" value="Glycoside hydrolase/deacetylase"/>
    <property type="match status" value="1"/>
</dbReference>
<keyword evidence="4" id="KW-1185">Reference proteome</keyword>
<evidence type="ECO:0000313" key="4">
    <source>
        <dbReference type="Proteomes" id="UP000230842"/>
    </source>
</evidence>
<evidence type="ECO:0000259" key="2">
    <source>
        <dbReference type="Pfam" id="PF01522"/>
    </source>
</evidence>
<feature type="domain" description="NodB homology" evidence="2">
    <location>
        <begin position="64"/>
        <end position="179"/>
    </location>
</feature>
<dbReference type="AlphaFoldDB" id="A0A0B2B7M9"/>
<dbReference type="CDD" id="cd10917">
    <property type="entry name" value="CE4_NodB_like_6s_7s"/>
    <property type="match status" value="1"/>
</dbReference>
<feature type="chain" id="PRO_5038441643" evidence="1">
    <location>
        <begin position="19"/>
        <end position="263"/>
    </location>
</feature>
<sequence length="263" mass="29536">MQTRTVALLALGSVLVLAALVRPDSGDSPAQAEPDEPRRAVVRDWPLLDATGRAPRGSTCGNRSRRVLLSFDDWDYAEPKRMVATARTAKRLDVGMLYFPLGEPNTAYRRAHGKSLADKVRAQGQYVGNHTYDHRSLSTLGAAAIRREIRGGVRSSLLRPPYGAYDAQVAAIASDLRYRICLWTLDTRDWRDLTPKQVRTRIVRNVRPGDVILLHMNHALHRRYDVRALVSAVRSTGLKLCRPYREHGEPATSPVRVPRKLRC</sequence>
<evidence type="ECO:0000313" key="3">
    <source>
        <dbReference type="EMBL" id="PJJ57818.1"/>
    </source>
</evidence>
<evidence type="ECO:0000256" key="1">
    <source>
        <dbReference type="SAM" id="SignalP"/>
    </source>
</evidence>
<protein>
    <submittedName>
        <fullName evidence="3">Polysaccharide deacetylase</fullName>
    </submittedName>
</protein>
<reference evidence="3 4" key="1">
    <citation type="submission" date="2017-11" db="EMBL/GenBank/DDBJ databases">
        <title>Genomic Encyclopedia of Archaeal and Bacterial Type Strains, Phase II (KMG-II): From Individual Species to Whole Genera.</title>
        <authorList>
            <person name="Goeker M."/>
        </authorList>
    </citation>
    <scope>NUCLEOTIDE SEQUENCE [LARGE SCALE GENOMIC DNA]</scope>
    <source>
        <strain evidence="3 4">DSM 27763</strain>
    </source>
</reference>
<gene>
    <name evidence="3" type="ORF">CLV56_2056</name>
</gene>
<comment type="caution">
    <text evidence="3">The sequence shown here is derived from an EMBL/GenBank/DDBJ whole genome shotgun (WGS) entry which is preliminary data.</text>
</comment>
<dbReference type="SUPFAM" id="SSF88713">
    <property type="entry name" value="Glycoside hydrolase/deacetylase"/>
    <property type="match status" value="1"/>
</dbReference>
<accession>A0A0B2B7M9</accession>
<dbReference type="PANTHER" id="PTHR10587">
    <property type="entry name" value="GLYCOSYL TRANSFERASE-RELATED"/>
    <property type="match status" value="1"/>
</dbReference>
<dbReference type="GO" id="GO:0016810">
    <property type="term" value="F:hydrolase activity, acting on carbon-nitrogen (but not peptide) bonds"/>
    <property type="evidence" value="ECO:0007669"/>
    <property type="project" value="InterPro"/>
</dbReference>
<dbReference type="EMBL" id="PGEZ01000001">
    <property type="protein sequence ID" value="PJJ57818.1"/>
    <property type="molecule type" value="Genomic_DNA"/>
</dbReference>
<dbReference type="RefSeq" id="WP_039363517.1">
    <property type="nucleotide sequence ID" value="NZ_PGEZ01000001.1"/>
</dbReference>
<dbReference type="GO" id="GO:0005975">
    <property type="term" value="P:carbohydrate metabolic process"/>
    <property type="evidence" value="ECO:0007669"/>
    <property type="project" value="InterPro"/>
</dbReference>
<dbReference type="InterPro" id="IPR011330">
    <property type="entry name" value="Glyco_hydro/deAcase_b/a-brl"/>
</dbReference>
<proteinExistence type="predicted"/>
<dbReference type="OrthoDB" id="3173508at2"/>
<organism evidence="3 4">
    <name type="scientific">Mumia flava</name>
    <dbReference type="NCBI Taxonomy" id="1348852"/>
    <lineage>
        <taxon>Bacteria</taxon>
        <taxon>Bacillati</taxon>
        <taxon>Actinomycetota</taxon>
        <taxon>Actinomycetes</taxon>
        <taxon>Propionibacteriales</taxon>
        <taxon>Nocardioidaceae</taxon>
        <taxon>Mumia</taxon>
    </lineage>
</organism>
<dbReference type="Proteomes" id="UP000230842">
    <property type="component" value="Unassembled WGS sequence"/>
</dbReference>
<dbReference type="InterPro" id="IPR002509">
    <property type="entry name" value="NODB_dom"/>
</dbReference>
<name>A0A0B2B7M9_9ACTN</name>
<dbReference type="Pfam" id="PF01522">
    <property type="entry name" value="Polysacc_deac_1"/>
    <property type="match status" value="1"/>
</dbReference>
<keyword evidence="1" id="KW-0732">Signal</keyword>
<dbReference type="InterPro" id="IPR050248">
    <property type="entry name" value="Polysacc_deacetylase_ArnD"/>
</dbReference>
<feature type="signal peptide" evidence="1">
    <location>
        <begin position="1"/>
        <end position="18"/>
    </location>
</feature>